<dbReference type="Gene3D" id="1.20.1250.20">
    <property type="entry name" value="MFS general substrate transporter like domains"/>
    <property type="match status" value="1"/>
</dbReference>
<keyword evidence="4 8" id="KW-0812">Transmembrane</keyword>
<dbReference type="InterPro" id="IPR050820">
    <property type="entry name" value="MFS_Sugar_Transporter"/>
</dbReference>
<dbReference type="InterPro" id="IPR020846">
    <property type="entry name" value="MFS_dom"/>
</dbReference>
<name>A0ABY3YJG4_9FLAO</name>
<keyword evidence="3 7" id="KW-0813">Transport</keyword>
<evidence type="ECO:0000256" key="4">
    <source>
        <dbReference type="ARBA" id="ARBA00022692"/>
    </source>
</evidence>
<feature type="transmembrane region" description="Helical" evidence="8">
    <location>
        <begin position="346"/>
        <end position="370"/>
    </location>
</feature>
<dbReference type="SUPFAM" id="SSF103473">
    <property type="entry name" value="MFS general substrate transporter"/>
    <property type="match status" value="1"/>
</dbReference>
<reference evidence="10 11" key="1">
    <citation type="journal article" date="2018" name="Int. J. Syst. Evol. Microbiol.">
        <title>Zhouia spongiae sp. nov., isolated from a marine sponge.</title>
        <authorList>
            <person name="Zhuang L."/>
            <person name="Lin B."/>
            <person name="Qin F."/>
            <person name="Luo L."/>
        </authorList>
    </citation>
    <scope>NUCLEOTIDE SEQUENCE [LARGE SCALE GENOMIC DNA]</scope>
    <source>
        <strain evidence="10 11">HN-Y44</strain>
    </source>
</reference>
<feature type="transmembrane region" description="Helical" evidence="8">
    <location>
        <begin position="44"/>
        <end position="66"/>
    </location>
</feature>
<dbReference type="Pfam" id="PF00083">
    <property type="entry name" value="Sugar_tr"/>
    <property type="match status" value="1"/>
</dbReference>
<feature type="transmembrane region" description="Helical" evidence="8">
    <location>
        <begin position="177"/>
        <end position="199"/>
    </location>
</feature>
<proteinExistence type="inferred from homology"/>
<feature type="transmembrane region" description="Helical" evidence="8">
    <location>
        <begin position="382"/>
        <end position="404"/>
    </location>
</feature>
<organism evidence="10 11">
    <name type="scientific">Zhouia spongiae</name>
    <dbReference type="NCBI Taxonomy" id="2202721"/>
    <lineage>
        <taxon>Bacteria</taxon>
        <taxon>Pseudomonadati</taxon>
        <taxon>Bacteroidota</taxon>
        <taxon>Flavobacteriia</taxon>
        <taxon>Flavobacteriales</taxon>
        <taxon>Flavobacteriaceae</taxon>
        <taxon>Zhouia</taxon>
    </lineage>
</organism>
<comment type="subcellular location">
    <subcellularLocation>
        <location evidence="1">Membrane</location>
        <topology evidence="1">Multi-pass membrane protein</topology>
    </subcellularLocation>
</comment>
<dbReference type="PANTHER" id="PTHR48023">
    <property type="entry name" value="D-XYLOSE-PROTON SYMPORTER-LIKE 2"/>
    <property type="match status" value="1"/>
</dbReference>
<feature type="transmembrane region" description="Helical" evidence="8">
    <location>
        <begin position="410"/>
        <end position="428"/>
    </location>
</feature>
<evidence type="ECO:0000256" key="7">
    <source>
        <dbReference type="RuleBase" id="RU003346"/>
    </source>
</evidence>
<dbReference type="PRINTS" id="PR00171">
    <property type="entry name" value="SUGRTRNSPORT"/>
</dbReference>
<protein>
    <submittedName>
        <fullName evidence="10">Sugar porter family MFS transporter</fullName>
    </submittedName>
</protein>
<sequence>MNFKIVFIAFAAALAGFLFGFDTAVISGTVELVKEQFNLSDAGIGWYVSCALVGAISGVVFSGYLSDKYGRKFMLMLSGALFLISALGCTVSGSFTELVLYRLIGGVAFGVASMVSPLYISEISPAHMRGKLVSVYQLAITLGILIAYFSNYWTSLAHERGQDSGFFLAKLLYGEQYWRGMFFNEVFPVILFLGCLLFIPKSPRWLMVKNRIDAARQIIDAYQIEYQQQKTEVKEEKTGFFKLVKGIYRRPMLIAIFLMVFSQICGINAIIYYGPSILNEAGFTLGDALGGQVTIGFVNVVFTFVAIYTIDRWGRKPLLRFGATGVILSLLLISLMFFLGDSYANYVIVGILLYIACYAFSLGPVQFVIASEVFPTNIRGRALTISTLFLWGTNAIVGQTFPMILSELKAPLTFLLFGVICMPAIWIIKKYIPETKGKTLEEIENSWK</sequence>
<keyword evidence="6 8" id="KW-0472">Membrane</keyword>
<dbReference type="NCBIfam" id="TIGR00879">
    <property type="entry name" value="SP"/>
    <property type="match status" value="1"/>
</dbReference>
<feature type="transmembrane region" description="Helical" evidence="8">
    <location>
        <begin position="252"/>
        <end position="273"/>
    </location>
</feature>
<dbReference type="PROSITE" id="PS00217">
    <property type="entry name" value="SUGAR_TRANSPORT_2"/>
    <property type="match status" value="1"/>
</dbReference>
<dbReference type="Proteomes" id="UP000829476">
    <property type="component" value="Chromosome"/>
</dbReference>
<evidence type="ECO:0000256" key="2">
    <source>
        <dbReference type="ARBA" id="ARBA00010992"/>
    </source>
</evidence>
<comment type="similarity">
    <text evidence="2 7">Belongs to the major facilitator superfamily. Sugar transporter (TC 2.A.1.1) family.</text>
</comment>
<evidence type="ECO:0000256" key="8">
    <source>
        <dbReference type="SAM" id="Phobius"/>
    </source>
</evidence>
<feature type="transmembrane region" description="Helical" evidence="8">
    <location>
        <begin position="73"/>
        <end position="93"/>
    </location>
</feature>
<feature type="transmembrane region" description="Helical" evidence="8">
    <location>
        <begin position="293"/>
        <end position="311"/>
    </location>
</feature>
<dbReference type="PANTHER" id="PTHR48023:SF4">
    <property type="entry name" value="D-XYLOSE-PROTON SYMPORTER-LIKE 2"/>
    <property type="match status" value="1"/>
</dbReference>
<evidence type="ECO:0000256" key="5">
    <source>
        <dbReference type="ARBA" id="ARBA00022989"/>
    </source>
</evidence>
<evidence type="ECO:0000313" key="11">
    <source>
        <dbReference type="Proteomes" id="UP000829476"/>
    </source>
</evidence>
<dbReference type="PROSITE" id="PS00216">
    <property type="entry name" value="SUGAR_TRANSPORT_1"/>
    <property type="match status" value="2"/>
</dbReference>
<dbReference type="RefSeq" id="WP_242936249.1">
    <property type="nucleotide sequence ID" value="NZ_CP094326.1"/>
</dbReference>
<keyword evidence="5 8" id="KW-1133">Transmembrane helix</keyword>
<dbReference type="InterPro" id="IPR005828">
    <property type="entry name" value="MFS_sugar_transport-like"/>
</dbReference>
<evidence type="ECO:0000256" key="1">
    <source>
        <dbReference type="ARBA" id="ARBA00004141"/>
    </source>
</evidence>
<dbReference type="InterPro" id="IPR003663">
    <property type="entry name" value="Sugar/inositol_transpt"/>
</dbReference>
<dbReference type="InterPro" id="IPR036259">
    <property type="entry name" value="MFS_trans_sf"/>
</dbReference>
<feature type="transmembrane region" description="Helical" evidence="8">
    <location>
        <begin position="318"/>
        <end position="340"/>
    </location>
</feature>
<dbReference type="PROSITE" id="PS50850">
    <property type="entry name" value="MFS"/>
    <property type="match status" value="1"/>
</dbReference>
<feature type="domain" description="Major facilitator superfamily (MFS) profile" evidence="9">
    <location>
        <begin position="8"/>
        <end position="436"/>
    </location>
</feature>
<evidence type="ECO:0000313" key="10">
    <source>
        <dbReference type="EMBL" id="UNY97838.1"/>
    </source>
</evidence>
<feature type="transmembrane region" description="Helical" evidence="8">
    <location>
        <begin position="99"/>
        <end position="120"/>
    </location>
</feature>
<evidence type="ECO:0000259" key="9">
    <source>
        <dbReference type="PROSITE" id="PS50850"/>
    </source>
</evidence>
<evidence type="ECO:0000256" key="6">
    <source>
        <dbReference type="ARBA" id="ARBA00023136"/>
    </source>
</evidence>
<gene>
    <name evidence="10" type="ORF">MQE36_12160</name>
</gene>
<feature type="transmembrane region" description="Helical" evidence="8">
    <location>
        <begin position="132"/>
        <end position="150"/>
    </location>
</feature>
<evidence type="ECO:0000256" key="3">
    <source>
        <dbReference type="ARBA" id="ARBA00022448"/>
    </source>
</evidence>
<dbReference type="InterPro" id="IPR005829">
    <property type="entry name" value="Sugar_transporter_CS"/>
</dbReference>
<accession>A0ABY3YJG4</accession>
<keyword evidence="11" id="KW-1185">Reference proteome</keyword>
<dbReference type="EMBL" id="CP094326">
    <property type="protein sequence ID" value="UNY97838.1"/>
    <property type="molecule type" value="Genomic_DNA"/>
</dbReference>